<name>A0A5E4NEB1_9HEMI</name>
<sequence>MKNETFKSYLCGLSAIEDPDYSLWKATRQLKRPRVHIPPIRKKDGTWARSDQDKAELNDIVSELDSTQCQPLNFTREFIRYFTPLEVTYKIDTNINTKNDTWVR</sequence>
<dbReference type="Proteomes" id="UP000325440">
    <property type="component" value="Unassembled WGS sequence"/>
</dbReference>
<dbReference type="OrthoDB" id="6768810at2759"/>
<dbReference type="EMBL" id="CABPRJ010001919">
    <property type="protein sequence ID" value="VVC41487.1"/>
    <property type="molecule type" value="Genomic_DNA"/>
</dbReference>
<organism evidence="1 2">
    <name type="scientific">Cinara cedri</name>
    <dbReference type="NCBI Taxonomy" id="506608"/>
    <lineage>
        <taxon>Eukaryota</taxon>
        <taxon>Metazoa</taxon>
        <taxon>Ecdysozoa</taxon>
        <taxon>Arthropoda</taxon>
        <taxon>Hexapoda</taxon>
        <taxon>Insecta</taxon>
        <taxon>Pterygota</taxon>
        <taxon>Neoptera</taxon>
        <taxon>Paraneoptera</taxon>
        <taxon>Hemiptera</taxon>
        <taxon>Sternorrhyncha</taxon>
        <taxon>Aphidomorpha</taxon>
        <taxon>Aphidoidea</taxon>
        <taxon>Aphididae</taxon>
        <taxon>Lachninae</taxon>
        <taxon>Cinara</taxon>
    </lineage>
</organism>
<evidence type="ECO:0000313" key="2">
    <source>
        <dbReference type="Proteomes" id="UP000325440"/>
    </source>
</evidence>
<gene>
    <name evidence="1" type="ORF">CINCED_3A004098</name>
</gene>
<dbReference type="AlphaFoldDB" id="A0A5E4NEB1"/>
<evidence type="ECO:0000313" key="1">
    <source>
        <dbReference type="EMBL" id="VVC41487.1"/>
    </source>
</evidence>
<reference evidence="1 2" key="1">
    <citation type="submission" date="2019-08" db="EMBL/GenBank/DDBJ databases">
        <authorList>
            <person name="Alioto T."/>
            <person name="Alioto T."/>
            <person name="Gomez Garrido J."/>
        </authorList>
    </citation>
    <scope>NUCLEOTIDE SEQUENCE [LARGE SCALE GENOMIC DNA]</scope>
</reference>
<accession>A0A5E4NEB1</accession>
<protein>
    <submittedName>
        <fullName evidence="1">Uncharacterized protein</fullName>
    </submittedName>
</protein>
<keyword evidence="2" id="KW-1185">Reference proteome</keyword>
<proteinExistence type="predicted"/>